<evidence type="ECO:0000256" key="4">
    <source>
        <dbReference type="ARBA" id="ARBA00022490"/>
    </source>
</evidence>
<keyword evidence="11 14" id="KW-0131">Cell cycle</keyword>
<feature type="domain" description="Mur ligase N-terminal catalytic" evidence="16">
    <location>
        <begin position="20"/>
        <end position="122"/>
    </location>
</feature>
<dbReference type="SUPFAM" id="SSF53244">
    <property type="entry name" value="MurD-like peptide ligases, peptide-binding domain"/>
    <property type="match status" value="1"/>
</dbReference>
<feature type="domain" description="Mur ligase C-terminal" evidence="17">
    <location>
        <begin position="356"/>
        <end position="494"/>
    </location>
</feature>
<reference evidence="19" key="1">
    <citation type="submission" date="2023-05" db="EMBL/GenBank/DDBJ databases">
        <title>Metabolic capabilities are highly conserved among human nasal-associated Corynebacterium species in pangenomic analyses.</title>
        <authorList>
            <person name="Tran T.H."/>
            <person name="Roberts A.Q."/>
            <person name="Escapa I.F."/>
            <person name="Gao W."/>
            <person name="Conlan S."/>
            <person name="Kong H."/>
            <person name="Segre J.A."/>
            <person name="Kelly M.S."/>
            <person name="Lemon K.P."/>
        </authorList>
    </citation>
    <scope>NUCLEOTIDE SEQUENCE</scope>
    <source>
        <strain evidence="19">KPL2773</strain>
    </source>
</reference>
<dbReference type="Pfam" id="PF02875">
    <property type="entry name" value="Mur_ligase_C"/>
    <property type="match status" value="1"/>
</dbReference>
<dbReference type="Gene3D" id="3.90.190.20">
    <property type="entry name" value="Mur ligase, C-terminal domain"/>
    <property type="match status" value="1"/>
</dbReference>
<dbReference type="InterPro" id="IPR036615">
    <property type="entry name" value="Mur_ligase_C_dom_sf"/>
</dbReference>
<evidence type="ECO:0000256" key="5">
    <source>
        <dbReference type="ARBA" id="ARBA00022598"/>
    </source>
</evidence>
<dbReference type="Gene3D" id="3.40.1190.10">
    <property type="entry name" value="Mur-like, catalytic domain"/>
    <property type="match status" value="1"/>
</dbReference>
<keyword evidence="6 14" id="KW-0132">Cell division</keyword>
<dbReference type="GO" id="GO:0008360">
    <property type="term" value="P:regulation of cell shape"/>
    <property type="evidence" value="ECO:0007669"/>
    <property type="project" value="UniProtKB-KW"/>
</dbReference>
<keyword evidence="7 14" id="KW-0547">Nucleotide-binding</keyword>
<dbReference type="InterPro" id="IPR005758">
    <property type="entry name" value="UDP-N-AcMur_Ala_ligase_MurC"/>
</dbReference>
<evidence type="ECO:0000256" key="9">
    <source>
        <dbReference type="ARBA" id="ARBA00022960"/>
    </source>
</evidence>
<keyword evidence="4 14" id="KW-0963">Cytoplasm</keyword>
<evidence type="ECO:0000256" key="13">
    <source>
        <dbReference type="ARBA" id="ARBA00047833"/>
    </source>
</evidence>
<dbReference type="InterPro" id="IPR050061">
    <property type="entry name" value="MurCDEF_pg_biosynth"/>
</dbReference>
<evidence type="ECO:0000256" key="2">
    <source>
        <dbReference type="ARBA" id="ARBA00004752"/>
    </source>
</evidence>
<sequence length="534" mass="56267">MSEQHAELNTDPDTVDLSRVHLVGIGGAGMSGVARILLARGAKVSGSDVKDSRPVRALRSMGAEIAVGHKAENLQLTGSLPTVVVTSFAAIPKENPELQAAAEHGIPVIRRSDLLAELMEGYTQVLIAGTHGKTSTTSMAVTALQGAGADPSFAIGGQLNRAGTNAHHGSGDIFVAEADESDASLLRYRPSIAVVTNIEPDHLDYFGSPENYFQVFQDFAELIENDGVLVACLDDKHTADLAVACARRGITVLGYGTSSQTRAPEVADLLVAEVTGTQVLAAGTRVWVQVRVPDAVALQNNQFVAAQRDIALDYLVQTPGYHMVLNSVAAVLAGAAAGADPQKLAEGVASFAGVRRRFEYHGDVSSGALHGAKVYDDYAHHPTEVMAVLTAAREQVLAEANGGKVIACFQPHLYSRTKEFYQEFAQALSLADACVVLDIFGARETPVEGLTSRIITNAMEESVTVRYEPDMAAAPATVASLAGPYDLVLTMGAGSVTVLAPEILQHLRLVSAGEAVEPHGEELKPHAVEDQAGR</sequence>
<evidence type="ECO:0000256" key="1">
    <source>
        <dbReference type="ARBA" id="ARBA00004496"/>
    </source>
</evidence>
<keyword evidence="10 14" id="KW-0573">Peptidoglycan synthesis</keyword>
<organism evidence="19 20">
    <name type="scientific">Corynebacterium pseudodiphtheriticum</name>
    <dbReference type="NCBI Taxonomy" id="37637"/>
    <lineage>
        <taxon>Bacteria</taxon>
        <taxon>Bacillati</taxon>
        <taxon>Actinomycetota</taxon>
        <taxon>Actinomycetes</taxon>
        <taxon>Mycobacteriales</taxon>
        <taxon>Corynebacteriaceae</taxon>
        <taxon>Corynebacterium</taxon>
    </lineage>
</organism>
<dbReference type="InterPro" id="IPR013221">
    <property type="entry name" value="Mur_ligase_cen"/>
</dbReference>
<evidence type="ECO:0000313" key="19">
    <source>
        <dbReference type="EMBL" id="MDK4307308.1"/>
    </source>
</evidence>
<keyword evidence="12 14" id="KW-0961">Cell wall biogenesis/degradation</keyword>
<evidence type="ECO:0000256" key="12">
    <source>
        <dbReference type="ARBA" id="ARBA00023316"/>
    </source>
</evidence>
<dbReference type="GO" id="GO:0008763">
    <property type="term" value="F:UDP-N-acetylmuramate-L-alanine ligase activity"/>
    <property type="evidence" value="ECO:0007669"/>
    <property type="project" value="UniProtKB-UniRule"/>
</dbReference>
<evidence type="ECO:0000256" key="15">
    <source>
        <dbReference type="SAM" id="MobiDB-lite"/>
    </source>
</evidence>
<dbReference type="EMBL" id="JASNVH010000010">
    <property type="protein sequence ID" value="MDK4307308.1"/>
    <property type="molecule type" value="Genomic_DNA"/>
</dbReference>
<evidence type="ECO:0000259" key="17">
    <source>
        <dbReference type="Pfam" id="PF02875"/>
    </source>
</evidence>
<feature type="binding site" evidence="14">
    <location>
        <begin position="129"/>
        <end position="135"/>
    </location>
    <ligand>
        <name>ATP</name>
        <dbReference type="ChEBI" id="CHEBI:30616"/>
    </ligand>
</feature>
<dbReference type="GO" id="GO:0009252">
    <property type="term" value="P:peptidoglycan biosynthetic process"/>
    <property type="evidence" value="ECO:0007669"/>
    <property type="project" value="UniProtKB-UniRule"/>
</dbReference>
<dbReference type="SUPFAM" id="SSF51984">
    <property type="entry name" value="MurCD N-terminal domain"/>
    <property type="match status" value="1"/>
</dbReference>
<keyword evidence="8 14" id="KW-0067">ATP-binding</keyword>
<dbReference type="InterPro" id="IPR000713">
    <property type="entry name" value="Mur_ligase_N"/>
</dbReference>
<evidence type="ECO:0000259" key="16">
    <source>
        <dbReference type="Pfam" id="PF01225"/>
    </source>
</evidence>
<dbReference type="AlphaFoldDB" id="A0AAP4BQ47"/>
<comment type="similarity">
    <text evidence="14">Belongs to the MurCDEF family.</text>
</comment>
<accession>A0AAP4BQ47</accession>
<evidence type="ECO:0000256" key="10">
    <source>
        <dbReference type="ARBA" id="ARBA00022984"/>
    </source>
</evidence>
<feature type="region of interest" description="Disordered" evidence="15">
    <location>
        <begin position="515"/>
        <end position="534"/>
    </location>
</feature>
<dbReference type="EC" id="6.3.2.8" evidence="3 14"/>
<evidence type="ECO:0000256" key="6">
    <source>
        <dbReference type="ARBA" id="ARBA00022618"/>
    </source>
</evidence>
<protein>
    <recommendedName>
        <fullName evidence="3 14">UDP-N-acetylmuramate--L-alanine ligase</fullName>
        <ecNumber evidence="3 14">6.3.2.8</ecNumber>
    </recommendedName>
    <alternativeName>
        <fullName evidence="14">UDP-N-acetylmuramoyl-L-alanine synthetase</fullName>
    </alternativeName>
</protein>
<evidence type="ECO:0000256" key="14">
    <source>
        <dbReference type="HAMAP-Rule" id="MF_00046"/>
    </source>
</evidence>
<dbReference type="HAMAP" id="MF_00046">
    <property type="entry name" value="MurC"/>
    <property type="match status" value="1"/>
</dbReference>
<evidence type="ECO:0000259" key="18">
    <source>
        <dbReference type="Pfam" id="PF08245"/>
    </source>
</evidence>
<dbReference type="GO" id="GO:0071555">
    <property type="term" value="P:cell wall organization"/>
    <property type="evidence" value="ECO:0007669"/>
    <property type="project" value="UniProtKB-KW"/>
</dbReference>
<comment type="function">
    <text evidence="14">Cell wall formation.</text>
</comment>
<dbReference type="InterPro" id="IPR004101">
    <property type="entry name" value="Mur_ligase_C"/>
</dbReference>
<dbReference type="PANTHER" id="PTHR43445">
    <property type="entry name" value="UDP-N-ACETYLMURAMATE--L-ALANINE LIGASE-RELATED"/>
    <property type="match status" value="1"/>
</dbReference>
<evidence type="ECO:0000256" key="7">
    <source>
        <dbReference type="ARBA" id="ARBA00022741"/>
    </source>
</evidence>
<evidence type="ECO:0000256" key="11">
    <source>
        <dbReference type="ARBA" id="ARBA00023306"/>
    </source>
</evidence>
<feature type="compositionally biased region" description="Basic and acidic residues" evidence="15">
    <location>
        <begin position="516"/>
        <end position="534"/>
    </location>
</feature>
<dbReference type="PANTHER" id="PTHR43445:SF3">
    <property type="entry name" value="UDP-N-ACETYLMURAMATE--L-ALANINE LIGASE"/>
    <property type="match status" value="1"/>
</dbReference>
<proteinExistence type="inferred from homology"/>
<keyword evidence="5 14" id="KW-0436">Ligase</keyword>
<dbReference type="SUPFAM" id="SSF53623">
    <property type="entry name" value="MurD-like peptide ligases, catalytic domain"/>
    <property type="match status" value="1"/>
</dbReference>
<evidence type="ECO:0000256" key="8">
    <source>
        <dbReference type="ARBA" id="ARBA00022840"/>
    </source>
</evidence>
<dbReference type="Gene3D" id="3.40.50.720">
    <property type="entry name" value="NAD(P)-binding Rossmann-like Domain"/>
    <property type="match status" value="1"/>
</dbReference>
<dbReference type="InterPro" id="IPR036565">
    <property type="entry name" value="Mur-like_cat_sf"/>
</dbReference>
<dbReference type="Pfam" id="PF01225">
    <property type="entry name" value="Mur_ligase"/>
    <property type="match status" value="1"/>
</dbReference>
<comment type="subcellular location">
    <subcellularLocation>
        <location evidence="1 14">Cytoplasm</location>
    </subcellularLocation>
</comment>
<comment type="pathway">
    <text evidence="2 14">Cell wall biogenesis; peptidoglycan biosynthesis.</text>
</comment>
<dbReference type="GO" id="GO:0005524">
    <property type="term" value="F:ATP binding"/>
    <property type="evidence" value="ECO:0007669"/>
    <property type="project" value="UniProtKB-UniRule"/>
</dbReference>
<comment type="catalytic activity">
    <reaction evidence="13 14">
        <text>UDP-N-acetyl-alpha-D-muramate + L-alanine + ATP = UDP-N-acetyl-alpha-D-muramoyl-L-alanine + ADP + phosphate + H(+)</text>
        <dbReference type="Rhea" id="RHEA:23372"/>
        <dbReference type="ChEBI" id="CHEBI:15378"/>
        <dbReference type="ChEBI" id="CHEBI:30616"/>
        <dbReference type="ChEBI" id="CHEBI:43474"/>
        <dbReference type="ChEBI" id="CHEBI:57972"/>
        <dbReference type="ChEBI" id="CHEBI:70757"/>
        <dbReference type="ChEBI" id="CHEBI:83898"/>
        <dbReference type="ChEBI" id="CHEBI:456216"/>
        <dbReference type="EC" id="6.3.2.8"/>
    </reaction>
</comment>
<dbReference type="NCBIfam" id="TIGR01082">
    <property type="entry name" value="murC"/>
    <property type="match status" value="1"/>
</dbReference>
<dbReference type="Pfam" id="PF08245">
    <property type="entry name" value="Mur_ligase_M"/>
    <property type="match status" value="1"/>
</dbReference>
<dbReference type="Proteomes" id="UP001224412">
    <property type="component" value="Unassembled WGS sequence"/>
</dbReference>
<name>A0AAP4BQ47_9CORY</name>
<dbReference type="GO" id="GO:0005737">
    <property type="term" value="C:cytoplasm"/>
    <property type="evidence" value="ECO:0007669"/>
    <property type="project" value="UniProtKB-SubCell"/>
</dbReference>
<keyword evidence="9 14" id="KW-0133">Cell shape</keyword>
<gene>
    <name evidence="14 19" type="primary">murC</name>
    <name evidence="19" type="ORF">QPX42_07115</name>
</gene>
<evidence type="ECO:0000256" key="3">
    <source>
        <dbReference type="ARBA" id="ARBA00012211"/>
    </source>
</evidence>
<dbReference type="GO" id="GO:0051301">
    <property type="term" value="P:cell division"/>
    <property type="evidence" value="ECO:0007669"/>
    <property type="project" value="UniProtKB-KW"/>
</dbReference>
<feature type="domain" description="Mur ligase central" evidence="18">
    <location>
        <begin position="127"/>
        <end position="333"/>
    </location>
</feature>
<evidence type="ECO:0000313" key="20">
    <source>
        <dbReference type="Proteomes" id="UP001224412"/>
    </source>
</evidence>
<comment type="caution">
    <text evidence="19">The sequence shown here is derived from an EMBL/GenBank/DDBJ whole genome shotgun (WGS) entry which is preliminary data.</text>
</comment>